<keyword evidence="11" id="KW-1133">Transmembrane helix</keyword>
<dbReference type="PANTHER" id="PTHR13872:SF47">
    <property type="entry name" value="DOLICHYL-DIPHOSPHOOLIGOSACCHARIDE--PROTEIN GLYCOTRANSFERASE"/>
    <property type="match status" value="1"/>
</dbReference>
<keyword evidence="9" id="KW-0479">Metal-binding</keyword>
<protein>
    <recommendedName>
        <fullName evidence="17">STT3, subunit of the oligosaccharyltransferase complex, homolog B</fullName>
    </recommendedName>
</protein>
<evidence type="ECO:0000256" key="3">
    <source>
        <dbReference type="ARBA" id="ARBA00004127"/>
    </source>
</evidence>
<dbReference type="GO" id="GO:0043687">
    <property type="term" value="P:post-translational protein modification"/>
    <property type="evidence" value="ECO:0007669"/>
    <property type="project" value="TreeGrafter"/>
</dbReference>
<evidence type="ECO:0000256" key="2">
    <source>
        <dbReference type="ARBA" id="ARBA00001946"/>
    </source>
</evidence>
<dbReference type="Proteomes" id="UP000694621">
    <property type="component" value="Unplaced"/>
</dbReference>
<dbReference type="GO" id="GO:0046872">
    <property type="term" value="F:metal ion binding"/>
    <property type="evidence" value="ECO:0007669"/>
    <property type="project" value="UniProtKB-KW"/>
</dbReference>
<feature type="chain" id="PRO_5034280165" description="STT3, subunit of the oligosaccharyltransferase complex, homolog B" evidence="14">
    <location>
        <begin position="21"/>
        <end position="149"/>
    </location>
</feature>
<dbReference type="GO" id="GO:0018279">
    <property type="term" value="P:protein N-linked glycosylation via asparagine"/>
    <property type="evidence" value="ECO:0007669"/>
    <property type="project" value="TreeGrafter"/>
</dbReference>
<evidence type="ECO:0000256" key="10">
    <source>
        <dbReference type="ARBA" id="ARBA00022842"/>
    </source>
</evidence>
<evidence type="ECO:0008006" key="17">
    <source>
        <dbReference type="Google" id="ProtNLM"/>
    </source>
</evidence>
<keyword evidence="6" id="KW-0328">Glycosyltransferase</keyword>
<feature type="signal peptide" evidence="14">
    <location>
        <begin position="1"/>
        <end position="20"/>
    </location>
</feature>
<proteinExistence type="inferred from homology"/>
<dbReference type="GO" id="GO:0016020">
    <property type="term" value="C:membrane"/>
    <property type="evidence" value="ECO:0007669"/>
    <property type="project" value="InterPro"/>
</dbReference>
<keyword evidence="13" id="KW-0464">Manganese</keyword>
<dbReference type="GO" id="GO:0012505">
    <property type="term" value="C:endomembrane system"/>
    <property type="evidence" value="ECO:0007669"/>
    <property type="project" value="UniProtKB-SubCell"/>
</dbReference>
<comment type="cofactor">
    <cofactor evidence="2">
        <name>Mg(2+)</name>
        <dbReference type="ChEBI" id="CHEBI:18420"/>
    </cofactor>
</comment>
<comment type="cofactor">
    <cofactor evidence="1">
        <name>Mn(2+)</name>
        <dbReference type="ChEBI" id="CHEBI:29035"/>
    </cofactor>
</comment>
<dbReference type="GO" id="GO:0004579">
    <property type="term" value="F:dolichyl-diphosphooligosaccharide-protein glycotransferase activity"/>
    <property type="evidence" value="ECO:0007669"/>
    <property type="project" value="TreeGrafter"/>
</dbReference>
<keyword evidence="12" id="KW-0472">Membrane</keyword>
<dbReference type="UniPathway" id="UPA00378"/>
<comment type="pathway">
    <text evidence="4">Protein modification; protein glycosylation.</text>
</comment>
<evidence type="ECO:0000256" key="12">
    <source>
        <dbReference type="ARBA" id="ARBA00023136"/>
    </source>
</evidence>
<keyword evidence="14" id="KW-0732">Signal</keyword>
<dbReference type="AlphaFoldDB" id="A0A8B9K334"/>
<comment type="subcellular location">
    <subcellularLocation>
        <location evidence="3">Endomembrane system</location>
        <topology evidence="3">Multi-pass membrane protein</topology>
    </subcellularLocation>
</comment>
<evidence type="ECO:0000256" key="7">
    <source>
        <dbReference type="ARBA" id="ARBA00022679"/>
    </source>
</evidence>
<dbReference type="InterPro" id="IPR003674">
    <property type="entry name" value="Oligo_trans_STT3"/>
</dbReference>
<evidence type="ECO:0000256" key="13">
    <source>
        <dbReference type="ARBA" id="ARBA00023211"/>
    </source>
</evidence>
<sequence length="149" mass="17670">INICLIIFIFDVCFIQESDYFTPQGEFRVDKAGSPTLLNCLMYKMSYYRFGEMQLDFRTPPGFDRTRNAEIGNKDIRLKHLEEAFTSEHWLVRIYRVKKQENRQALDHKLRNVAAKQKYTSKKTAKRKRGYVKNKLVLKKGKKLNKKSV</sequence>
<evidence type="ECO:0000256" key="4">
    <source>
        <dbReference type="ARBA" id="ARBA00004922"/>
    </source>
</evidence>
<keyword evidence="10" id="KW-0460">Magnesium</keyword>
<evidence type="ECO:0000256" key="6">
    <source>
        <dbReference type="ARBA" id="ARBA00022676"/>
    </source>
</evidence>
<evidence type="ECO:0000313" key="15">
    <source>
        <dbReference type="Ensembl" id="ENSAMXP00005030628.1"/>
    </source>
</evidence>
<name>A0A8B9K334_ASTMX</name>
<reference evidence="15" key="1">
    <citation type="submission" date="2025-08" db="UniProtKB">
        <authorList>
            <consortium name="Ensembl"/>
        </authorList>
    </citation>
    <scope>IDENTIFICATION</scope>
</reference>
<evidence type="ECO:0000256" key="1">
    <source>
        <dbReference type="ARBA" id="ARBA00001936"/>
    </source>
</evidence>
<accession>A0A8B9K334</accession>
<keyword evidence="7" id="KW-0808">Transferase</keyword>
<evidence type="ECO:0000256" key="8">
    <source>
        <dbReference type="ARBA" id="ARBA00022692"/>
    </source>
</evidence>
<dbReference type="Ensembl" id="ENSAMXT00005033528.1">
    <property type="protein sequence ID" value="ENSAMXP00005030628.1"/>
    <property type="gene ID" value="ENSAMXG00005015010.1"/>
</dbReference>
<keyword evidence="8" id="KW-0812">Transmembrane</keyword>
<dbReference type="PANTHER" id="PTHR13872">
    <property type="entry name" value="DOLICHYL-DIPHOSPHOOLIGOSACCHARIDE--PROTEIN GLYCOSYLTRANSFERASE SUBUNIT"/>
    <property type="match status" value="1"/>
</dbReference>
<evidence type="ECO:0000256" key="11">
    <source>
        <dbReference type="ARBA" id="ARBA00022989"/>
    </source>
</evidence>
<evidence type="ECO:0000256" key="5">
    <source>
        <dbReference type="ARBA" id="ARBA00010810"/>
    </source>
</evidence>
<evidence type="ECO:0000313" key="16">
    <source>
        <dbReference type="Proteomes" id="UP000694621"/>
    </source>
</evidence>
<evidence type="ECO:0000256" key="14">
    <source>
        <dbReference type="SAM" id="SignalP"/>
    </source>
</evidence>
<evidence type="ECO:0000256" key="9">
    <source>
        <dbReference type="ARBA" id="ARBA00022723"/>
    </source>
</evidence>
<organism evidence="15 16">
    <name type="scientific">Astyanax mexicanus</name>
    <name type="common">Blind cave fish</name>
    <name type="synonym">Astyanax fasciatus mexicanus</name>
    <dbReference type="NCBI Taxonomy" id="7994"/>
    <lineage>
        <taxon>Eukaryota</taxon>
        <taxon>Metazoa</taxon>
        <taxon>Chordata</taxon>
        <taxon>Craniata</taxon>
        <taxon>Vertebrata</taxon>
        <taxon>Euteleostomi</taxon>
        <taxon>Actinopterygii</taxon>
        <taxon>Neopterygii</taxon>
        <taxon>Teleostei</taxon>
        <taxon>Ostariophysi</taxon>
        <taxon>Characiformes</taxon>
        <taxon>Characoidei</taxon>
        <taxon>Acestrorhamphidae</taxon>
        <taxon>Acestrorhamphinae</taxon>
        <taxon>Astyanax</taxon>
    </lineage>
</organism>
<comment type="similarity">
    <text evidence="5">Belongs to the STT3 family.</text>
</comment>